<proteinExistence type="inferred from homology"/>
<name>A0A382B122_9ZZZZ</name>
<dbReference type="Gene3D" id="3.10.105.10">
    <property type="entry name" value="Dipeptide-binding Protein, Domain 3"/>
    <property type="match status" value="1"/>
</dbReference>
<dbReference type="InterPro" id="IPR039424">
    <property type="entry name" value="SBP_5"/>
</dbReference>
<sequence>EVPGGMDYTANNYAATATDDDGSCDFDSDDDGVLDWNEVPGCTDSSSNNHNASATDDDGSCDYDLDDDGILDADEVAGCTNPPANNYDPDATDDDGSCDYDLDDDGINDEDEIPGCTDSNADNYDPEATDNDHSCEYFTTQGSILENYDSGQLSYDSAWSRLREVRECTEDDIEDVENSPCEIVEMGIGDASTFDPHDAYDSASGDVIENIFDTLFRYEGDVNGDVVIAPRLATGFTISTNDMAYTFNLRDDVHFSNGDLMTAEDVVYSWCRVISYGSPESHVGWILEQNIDCDSLEVVDDTTFTVTLFQPYAGFVSTIAYTVGAVVNKDLCESNNNSGDHCHEWMDEAPLGSGTGAYIVDAWIREDRIVLTPNWMYWEERAFNLNRITSSIVTESSTRLMAFDHSGSNGDPEYNYEADFGSINLEDLTEFCYIDHNGNGEFDEGEDDDLDDKPNVRGKDGYICTYRETYTTTLAAMNLEPKDGDGDYIINHDCDDDGSDDCNVMANSSVRLAISYAFDYETARTETYDNSLAAQYGPIPTGFLYDWTQYEAFTYDLTYSEEILEDAGFIRQYDCAELANNNTVVVDEEDRDGDECRLPQILRVMANEGNDYRIQMASQLQQSLGTIGVATDGDAKPWAEYLTMYYTSTFEIRFSGWAPDYLDPDNYWTPFAASHDAGGDAYGTNYHNSELDSLLVSARTETNDTARGQLYMAAFELWVQDPNMIIIGQYNGIGVKHDDV</sequence>
<dbReference type="PANTHER" id="PTHR30290:SF10">
    <property type="entry name" value="PERIPLASMIC OLIGOPEPTIDE-BINDING PROTEIN-RELATED"/>
    <property type="match status" value="1"/>
</dbReference>
<dbReference type="SUPFAM" id="SSF53850">
    <property type="entry name" value="Periplasmic binding protein-like II"/>
    <property type="match status" value="1"/>
</dbReference>
<keyword evidence="3" id="KW-0813">Transport</keyword>
<evidence type="ECO:0000256" key="4">
    <source>
        <dbReference type="ARBA" id="ARBA00022729"/>
    </source>
</evidence>
<dbReference type="InterPro" id="IPR000914">
    <property type="entry name" value="SBP_5_dom"/>
</dbReference>
<comment type="subcellular location">
    <subcellularLocation>
        <location evidence="1">Cell envelope</location>
    </subcellularLocation>
</comment>
<dbReference type="InterPro" id="IPR018247">
    <property type="entry name" value="EF_Hand_1_Ca_BS"/>
</dbReference>
<dbReference type="GO" id="GO:0030313">
    <property type="term" value="C:cell envelope"/>
    <property type="evidence" value="ECO:0007669"/>
    <property type="project" value="UniProtKB-SubCell"/>
</dbReference>
<feature type="compositionally biased region" description="Acidic residues" evidence="5">
    <location>
        <begin position="18"/>
        <end position="33"/>
    </location>
</feature>
<keyword evidence="4" id="KW-0732">Signal</keyword>
<organism evidence="7">
    <name type="scientific">marine metagenome</name>
    <dbReference type="NCBI Taxonomy" id="408172"/>
    <lineage>
        <taxon>unclassified sequences</taxon>
        <taxon>metagenomes</taxon>
        <taxon>ecological metagenomes</taxon>
    </lineage>
</organism>
<evidence type="ECO:0000256" key="3">
    <source>
        <dbReference type="ARBA" id="ARBA00022448"/>
    </source>
</evidence>
<feature type="compositionally biased region" description="Low complexity" evidence="5">
    <location>
        <begin position="7"/>
        <end position="17"/>
    </location>
</feature>
<feature type="region of interest" description="Disordered" evidence="5">
    <location>
        <begin position="1"/>
        <end position="95"/>
    </location>
</feature>
<feature type="non-terminal residue" evidence="7">
    <location>
        <position position="1"/>
    </location>
</feature>
<comment type="similarity">
    <text evidence="2">Belongs to the bacterial solute-binding protein 5 family.</text>
</comment>
<dbReference type="PROSITE" id="PS00018">
    <property type="entry name" value="EF_HAND_1"/>
    <property type="match status" value="2"/>
</dbReference>
<feature type="compositionally biased region" description="Polar residues" evidence="5">
    <location>
        <begin position="43"/>
        <end position="54"/>
    </location>
</feature>
<evidence type="ECO:0000256" key="2">
    <source>
        <dbReference type="ARBA" id="ARBA00005695"/>
    </source>
</evidence>
<protein>
    <recommendedName>
        <fullName evidence="6">Solute-binding protein family 5 domain-containing protein</fullName>
    </recommendedName>
</protein>
<dbReference type="Gene3D" id="3.40.190.10">
    <property type="entry name" value="Periplasmic binding protein-like II"/>
    <property type="match status" value="1"/>
</dbReference>
<evidence type="ECO:0000256" key="1">
    <source>
        <dbReference type="ARBA" id="ARBA00004196"/>
    </source>
</evidence>
<gene>
    <name evidence="7" type="ORF">METZ01_LOCUS159817</name>
</gene>
<evidence type="ECO:0000313" key="7">
    <source>
        <dbReference type="EMBL" id="SVB06963.1"/>
    </source>
</evidence>
<dbReference type="AlphaFoldDB" id="A0A382B122"/>
<dbReference type="PANTHER" id="PTHR30290">
    <property type="entry name" value="PERIPLASMIC BINDING COMPONENT OF ABC TRANSPORTER"/>
    <property type="match status" value="1"/>
</dbReference>
<accession>A0A382B122</accession>
<evidence type="ECO:0000256" key="5">
    <source>
        <dbReference type="SAM" id="MobiDB-lite"/>
    </source>
</evidence>
<dbReference type="EMBL" id="UINC01027545">
    <property type="protein sequence ID" value="SVB06963.1"/>
    <property type="molecule type" value="Genomic_DNA"/>
</dbReference>
<feature type="non-terminal residue" evidence="7">
    <location>
        <position position="740"/>
    </location>
</feature>
<dbReference type="Pfam" id="PF00496">
    <property type="entry name" value="SBP_bac_5"/>
    <property type="match status" value="1"/>
</dbReference>
<dbReference type="GO" id="GO:1904680">
    <property type="term" value="F:peptide transmembrane transporter activity"/>
    <property type="evidence" value="ECO:0007669"/>
    <property type="project" value="TreeGrafter"/>
</dbReference>
<feature type="compositionally biased region" description="Acidic residues" evidence="5">
    <location>
        <begin position="55"/>
        <end position="75"/>
    </location>
</feature>
<reference evidence="7" key="1">
    <citation type="submission" date="2018-05" db="EMBL/GenBank/DDBJ databases">
        <authorList>
            <person name="Lanie J.A."/>
            <person name="Ng W.-L."/>
            <person name="Kazmierczak K.M."/>
            <person name="Andrzejewski T.M."/>
            <person name="Davidsen T.M."/>
            <person name="Wayne K.J."/>
            <person name="Tettelin H."/>
            <person name="Glass J.I."/>
            <person name="Rusch D."/>
            <person name="Podicherti R."/>
            <person name="Tsui H.-C.T."/>
            <person name="Winkler M.E."/>
        </authorList>
    </citation>
    <scope>NUCLEOTIDE SEQUENCE</scope>
</reference>
<dbReference type="GO" id="GO:0015833">
    <property type="term" value="P:peptide transport"/>
    <property type="evidence" value="ECO:0007669"/>
    <property type="project" value="TreeGrafter"/>
</dbReference>
<evidence type="ECO:0000259" key="6">
    <source>
        <dbReference type="Pfam" id="PF00496"/>
    </source>
</evidence>
<feature type="domain" description="Solute-binding protein family 5" evidence="6">
    <location>
        <begin position="228"/>
        <end position="676"/>
    </location>
</feature>